<organism evidence="1 2">
    <name type="scientific">Bacteroides fragilis</name>
    <dbReference type="NCBI Taxonomy" id="817"/>
    <lineage>
        <taxon>Bacteria</taxon>
        <taxon>Pseudomonadati</taxon>
        <taxon>Bacteroidota</taxon>
        <taxon>Bacteroidia</taxon>
        <taxon>Bacteroidales</taxon>
        <taxon>Bacteroidaceae</taxon>
        <taxon>Bacteroides</taxon>
    </lineage>
</organism>
<sequence length="94" mass="10744">MREPAVQEPTVHASAVQELPVRDSSCQELSCYELTRPSYKISLLNILEATGEHLNCNHPTYEEMYMHCRNAANKLGIINHMTRLYLSEIPLTDL</sequence>
<name>A0A396C3Z1_BACFG</name>
<comment type="caution">
    <text evidence="1">The sequence shown here is derived from an EMBL/GenBank/DDBJ whole genome shotgun (WGS) entry which is preliminary data.</text>
</comment>
<reference evidence="1 2" key="1">
    <citation type="submission" date="2018-08" db="EMBL/GenBank/DDBJ databases">
        <title>A genome reference for cultivated species of the human gut microbiota.</title>
        <authorList>
            <person name="Zou Y."/>
            <person name="Xue W."/>
            <person name="Luo G."/>
        </authorList>
    </citation>
    <scope>NUCLEOTIDE SEQUENCE [LARGE SCALE GENOMIC DNA]</scope>
    <source>
        <strain evidence="1 2">AM18-6</strain>
    </source>
</reference>
<proteinExistence type="predicted"/>
<dbReference type="AlphaFoldDB" id="A0A396C3Z1"/>
<dbReference type="EMBL" id="QRJE01000011">
    <property type="protein sequence ID" value="RHH12519.1"/>
    <property type="molecule type" value="Genomic_DNA"/>
</dbReference>
<accession>A0A396C3Z1</accession>
<dbReference type="Proteomes" id="UP000266644">
    <property type="component" value="Unassembled WGS sequence"/>
</dbReference>
<evidence type="ECO:0000313" key="2">
    <source>
        <dbReference type="Proteomes" id="UP000266644"/>
    </source>
</evidence>
<gene>
    <name evidence="1" type="ORF">DW228_08630</name>
</gene>
<evidence type="ECO:0000313" key="1">
    <source>
        <dbReference type="EMBL" id="RHH12519.1"/>
    </source>
</evidence>
<protein>
    <submittedName>
        <fullName evidence="1">Uncharacterized protein</fullName>
    </submittedName>
</protein>